<dbReference type="EMBL" id="VIVK01000001">
    <property type="protein sequence ID" value="TWD81044.1"/>
    <property type="molecule type" value="Genomic_DNA"/>
</dbReference>
<reference evidence="2 3" key="1">
    <citation type="submission" date="2019-06" db="EMBL/GenBank/DDBJ databases">
        <title>Sequencing the genomes of 1000 actinobacteria strains.</title>
        <authorList>
            <person name="Klenk H.-P."/>
        </authorList>
    </citation>
    <scope>NUCLEOTIDE SEQUENCE [LARGE SCALE GENOMIC DNA]</scope>
    <source>
        <strain evidence="2 3">DSM 24683</strain>
    </source>
</reference>
<dbReference type="GO" id="GO:0003677">
    <property type="term" value="F:DNA binding"/>
    <property type="evidence" value="ECO:0007669"/>
    <property type="project" value="UniProtKB-KW"/>
</dbReference>
<dbReference type="PANTHER" id="PTHR33164:SF95">
    <property type="entry name" value="TRANSCRIPTIONAL REGULATOR"/>
    <property type="match status" value="1"/>
</dbReference>
<dbReference type="InterPro" id="IPR036388">
    <property type="entry name" value="WH-like_DNA-bd_sf"/>
</dbReference>
<dbReference type="Pfam" id="PF12802">
    <property type="entry name" value="MarR_2"/>
    <property type="match status" value="1"/>
</dbReference>
<keyword evidence="3" id="KW-1185">Reference proteome</keyword>
<accession>A0A561BQE0</accession>
<dbReference type="InterPro" id="IPR036390">
    <property type="entry name" value="WH_DNA-bd_sf"/>
</dbReference>
<comment type="caution">
    <text evidence="2">The sequence shown here is derived from an EMBL/GenBank/DDBJ whole genome shotgun (WGS) entry which is preliminary data.</text>
</comment>
<dbReference type="AlphaFoldDB" id="A0A561BQE0"/>
<dbReference type="InterPro" id="IPR039422">
    <property type="entry name" value="MarR/SlyA-like"/>
</dbReference>
<organism evidence="2 3">
    <name type="scientific">Kribbella amoyensis</name>
    <dbReference type="NCBI Taxonomy" id="996641"/>
    <lineage>
        <taxon>Bacteria</taxon>
        <taxon>Bacillati</taxon>
        <taxon>Actinomycetota</taxon>
        <taxon>Actinomycetes</taxon>
        <taxon>Propionibacteriales</taxon>
        <taxon>Kribbellaceae</taxon>
        <taxon>Kribbella</taxon>
    </lineage>
</organism>
<sequence>MATLAGVDEQAPSVLKETPSWLLTQSAMHAHRIISEAFAAGGARGYHFRLLATLAEFGPASQASLGRRTGIDRSDVVAAINELAAAGFVDRSPDPEDGRRNIITLTTAGKRQQKRLAELVRKAQDELFAPLSAAERDQLSRLLGKVLSHHDGG</sequence>
<dbReference type="PROSITE" id="PS50995">
    <property type="entry name" value="HTH_MARR_2"/>
    <property type="match status" value="1"/>
</dbReference>
<evidence type="ECO:0000313" key="3">
    <source>
        <dbReference type="Proteomes" id="UP000318380"/>
    </source>
</evidence>
<dbReference type="SUPFAM" id="SSF46785">
    <property type="entry name" value="Winged helix' DNA-binding domain"/>
    <property type="match status" value="1"/>
</dbReference>
<dbReference type="PRINTS" id="PR00598">
    <property type="entry name" value="HTHMARR"/>
</dbReference>
<name>A0A561BQE0_9ACTN</name>
<keyword evidence="2" id="KW-0238">DNA-binding</keyword>
<protein>
    <submittedName>
        <fullName evidence="2">DNA-binding MarR family transcriptional regulator</fullName>
    </submittedName>
</protein>
<dbReference type="Proteomes" id="UP000318380">
    <property type="component" value="Unassembled WGS sequence"/>
</dbReference>
<proteinExistence type="predicted"/>
<dbReference type="Gene3D" id="1.10.10.10">
    <property type="entry name" value="Winged helix-like DNA-binding domain superfamily/Winged helix DNA-binding domain"/>
    <property type="match status" value="1"/>
</dbReference>
<feature type="domain" description="HTH marR-type" evidence="1">
    <location>
        <begin position="16"/>
        <end position="148"/>
    </location>
</feature>
<dbReference type="GO" id="GO:0006950">
    <property type="term" value="P:response to stress"/>
    <property type="evidence" value="ECO:0007669"/>
    <property type="project" value="TreeGrafter"/>
</dbReference>
<evidence type="ECO:0000259" key="1">
    <source>
        <dbReference type="PROSITE" id="PS50995"/>
    </source>
</evidence>
<gene>
    <name evidence="2" type="ORF">FB561_2147</name>
</gene>
<dbReference type="InterPro" id="IPR000835">
    <property type="entry name" value="HTH_MarR-typ"/>
</dbReference>
<dbReference type="GO" id="GO:0003700">
    <property type="term" value="F:DNA-binding transcription factor activity"/>
    <property type="evidence" value="ECO:0007669"/>
    <property type="project" value="InterPro"/>
</dbReference>
<dbReference type="SMART" id="SM00347">
    <property type="entry name" value="HTH_MARR"/>
    <property type="match status" value="1"/>
</dbReference>
<evidence type="ECO:0000313" key="2">
    <source>
        <dbReference type="EMBL" id="TWD81044.1"/>
    </source>
</evidence>
<dbReference type="PANTHER" id="PTHR33164">
    <property type="entry name" value="TRANSCRIPTIONAL REGULATOR, MARR FAMILY"/>
    <property type="match status" value="1"/>
</dbReference>
<dbReference type="OrthoDB" id="4826718at2"/>